<comment type="cofactor">
    <cofactor evidence="11">
        <name>Zn(2+)</name>
        <dbReference type="ChEBI" id="CHEBI:29105"/>
    </cofactor>
    <text evidence="11">Binds 1 zinc ion per subunit.</text>
</comment>
<feature type="transmembrane region" description="Helical" evidence="11">
    <location>
        <begin position="16"/>
        <end position="41"/>
    </location>
</feature>
<keyword evidence="9 11" id="KW-0482">Metalloprotease</keyword>
<dbReference type="HAMAP" id="MF_00188">
    <property type="entry name" value="Pept_M48_protease_HtpX"/>
    <property type="match status" value="1"/>
</dbReference>
<evidence type="ECO:0000256" key="10">
    <source>
        <dbReference type="ARBA" id="ARBA00023136"/>
    </source>
</evidence>
<evidence type="ECO:0000256" key="5">
    <source>
        <dbReference type="ARBA" id="ARBA00022723"/>
    </source>
</evidence>
<feature type="transmembrane region" description="Helical" evidence="11">
    <location>
        <begin position="162"/>
        <end position="182"/>
    </location>
</feature>
<feature type="binding site" evidence="11">
    <location>
        <position position="151"/>
    </location>
    <ligand>
        <name>Zn(2+)</name>
        <dbReference type="ChEBI" id="CHEBI:29105"/>
        <note>catalytic</note>
    </ligand>
</feature>
<name>A0A1F7WH63_9BACT</name>
<organism evidence="13 14">
    <name type="scientific">Candidatus Woesebacteria bacterium GWA1_41_8</name>
    <dbReference type="NCBI Taxonomy" id="1802471"/>
    <lineage>
        <taxon>Bacteria</taxon>
        <taxon>Candidatus Woeseibacteriota</taxon>
    </lineage>
</organism>
<keyword evidence="3 11" id="KW-0645">Protease</keyword>
<keyword evidence="10 11" id="KW-0472">Membrane</keyword>
<comment type="similarity">
    <text evidence="1 11">Belongs to the peptidase M48B family.</text>
</comment>
<protein>
    <recommendedName>
        <fullName evidence="11">Protease HtpX homolog</fullName>
        <ecNumber evidence="11">3.4.24.-</ecNumber>
    </recommendedName>
</protein>
<keyword evidence="4 11" id="KW-0812">Transmembrane</keyword>
<keyword evidence="6 11" id="KW-0378">Hydrolase</keyword>
<dbReference type="EC" id="3.4.24.-" evidence="11"/>
<dbReference type="STRING" id="1802471.A2115_00420"/>
<feature type="transmembrane region" description="Helical" evidence="11">
    <location>
        <begin position="47"/>
        <end position="68"/>
    </location>
</feature>
<dbReference type="GO" id="GO:0005886">
    <property type="term" value="C:plasma membrane"/>
    <property type="evidence" value="ECO:0007669"/>
    <property type="project" value="UniProtKB-SubCell"/>
</dbReference>
<comment type="caution">
    <text evidence="13">The sequence shown here is derived from an EMBL/GenBank/DDBJ whole genome shotgun (WGS) entry which is preliminary data.</text>
</comment>
<feature type="binding site" evidence="11">
    <location>
        <position position="155"/>
    </location>
    <ligand>
        <name>Zn(2+)</name>
        <dbReference type="ChEBI" id="CHEBI:29105"/>
        <note>catalytic</note>
    </ligand>
</feature>
<proteinExistence type="inferred from homology"/>
<evidence type="ECO:0000256" key="4">
    <source>
        <dbReference type="ARBA" id="ARBA00022692"/>
    </source>
</evidence>
<dbReference type="PANTHER" id="PTHR43221">
    <property type="entry name" value="PROTEASE HTPX"/>
    <property type="match status" value="1"/>
</dbReference>
<sequence>MQNIYEAASSNKRKSAIIIVLFIIFVTLSVYLISQATAIYWGYEPGGIGMAGLAFIVSGLLSFGGYYFSDSIVLGISGARPAERKRDFHFYTSVENLCIASGLPKPKLYVIEDSAPNAFATGRNPEHAVICATTGLLEKLSRTELEGVVAHELTHIGNYDTLLMSITAVLVGTVALLGDWLLRVRWRGGKSRDSAGGLILLLGIVFAILSPIIAQLIQLAISRRREFMADAGSVSITRQPQGLISALEKISSDQEALEAANKATAHLYIVNPFKGKSHAHIGWFAGLFNTHPPIEERLSALKSMA</sequence>
<dbReference type="EMBL" id="MGFJ01000036">
    <property type="protein sequence ID" value="OGM01897.1"/>
    <property type="molecule type" value="Genomic_DNA"/>
</dbReference>
<dbReference type="GO" id="GO:0004222">
    <property type="term" value="F:metalloendopeptidase activity"/>
    <property type="evidence" value="ECO:0007669"/>
    <property type="project" value="UniProtKB-UniRule"/>
</dbReference>
<gene>
    <name evidence="11" type="primary">htpX</name>
    <name evidence="13" type="ORF">A2115_00420</name>
</gene>
<keyword evidence="2 11" id="KW-1003">Cell membrane</keyword>
<dbReference type="AlphaFoldDB" id="A0A1F7WH63"/>
<keyword evidence="5 11" id="KW-0479">Metal-binding</keyword>
<evidence type="ECO:0000256" key="2">
    <source>
        <dbReference type="ARBA" id="ARBA00022475"/>
    </source>
</evidence>
<feature type="active site" evidence="11">
    <location>
        <position position="152"/>
    </location>
</feature>
<dbReference type="InterPro" id="IPR050083">
    <property type="entry name" value="HtpX_protease"/>
</dbReference>
<evidence type="ECO:0000256" key="7">
    <source>
        <dbReference type="ARBA" id="ARBA00022833"/>
    </source>
</evidence>
<accession>A0A1F7WH63</accession>
<comment type="subcellular location">
    <subcellularLocation>
        <location evidence="11">Cell membrane</location>
        <topology evidence="11">Multi-pass membrane protein</topology>
    </subcellularLocation>
</comment>
<evidence type="ECO:0000256" key="8">
    <source>
        <dbReference type="ARBA" id="ARBA00022989"/>
    </source>
</evidence>
<evidence type="ECO:0000256" key="9">
    <source>
        <dbReference type="ARBA" id="ARBA00023049"/>
    </source>
</evidence>
<feature type="domain" description="Peptidase M48" evidence="12">
    <location>
        <begin position="93"/>
        <end position="304"/>
    </location>
</feature>
<dbReference type="GO" id="GO:0008270">
    <property type="term" value="F:zinc ion binding"/>
    <property type="evidence" value="ECO:0007669"/>
    <property type="project" value="UniProtKB-UniRule"/>
</dbReference>
<evidence type="ECO:0000256" key="11">
    <source>
        <dbReference type="HAMAP-Rule" id="MF_00188"/>
    </source>
</evidence>
<evidence type="ECO:0000259" key="12">
    <source>
        <dbReference type="Pfam" id="PF01435"/>
    </source>
</evidence>
<dbReference type="CDD" id="cd07340">
    <property type="entry name" value="M48B_Htpx_like"/>
    <property type="match status" value="1"/>
</dbReference>
<dbReference type="Proteomes" id="UP000176198">
    <property type="component" value="Unassembled WGS sequence"/>
</dbReference>
<dbReference type="PANTHER" id="PTHR43221:SF2">
    <property type="entry name" value="PROTEASE HTPX HOMOLOG"/>
    <property type="match status" value="1"/>
</dbReference>
<evidence type="ECO:0000256" key="3">
    <source>
        <dbReference type="ARBA" id="ARBA00022670"/>
    </source>
</evidence>
<evidence type="ECO:0000313" key="14">
    <source>
        <dbReference type="Proteomes" id="UP000176198"/>
    </source>
</evidence>
<dbReference type="InterPro" id="IPR022919">
    <property type="entry name" value="Pept_M48_protease_HtpX"/>
</dbReference>
<reference evidence="13 14" key="1">
    <citation type="journal article" date="2016" name="Nat. Commun.">
        <title>Thousands of microbial genomes shed light on interconnected biogeochemical processes in an aquifer system.</title>
        <authorList>
            <person name="Anantharaman K."/>
            <person name="Brown C.T."/>
            <person name="Hug L.A."/>
            <person name="Sharon I."/>
            <person name="Castelle C.J."/>
            <person name="Probst A.J."/>
            <person name="Thomas B.C."/>
            <person name="Singh A."/>
            <person name="Wilkins M.J."/>
            <person name="Karaoz U."/>
            <person name="Brodie E.L."/>
            <person name="Williams K.H."/>
            <person name="Hubbard S.S."/>
            <person name="Banfield J.F."/>
        </authorList>
    </citation>
    <scope>NUCLEOTIDE SEQUENCE [LARGE SCALE GENOMIC DNA]</scope>
</reference>
<keyword evidence="8 11" id="KW-1133">Transmembrane helix</keyword>
<evidence type="ECO:0000313" key="13">
    <source>
        <dbReference type="EMBL" id="OGM01897.1"/>
    </source>
</evidence>
<dbReference type="GO" id="GO:0006508">
    <property type="term" value="P:proteolysis"/>
    <property type="evidence" value="ECO:0007669"/>
    <property type="project" value="UniProtKB-KW"/>
</dbReference>
<keyword evidence="7 11" id="KW-0862">Zinc</keyword>
<feature type="binding site" evidence="11">
    <location>
        <position position="226"/>
    </location>
    <ligand>
        <name>Zn(2+)</name>
        <dbReference type="ChEBI" id="CHEBI:29105"/>
        <note>catalytic</note>
    </ligand>
</feature>
<feature type="transmembrane region" description="Helical" evidence="11">
    <location>
        <begin position="194"/>
        <end position="217"/>
    </location>
</feature>
<dbReference type="Pfam" id="PF01435">
    <property type="entry name" value="Peptidase_M48"/>
    <property type="match status" value="1"/>
</dbReference>
<evidence type="ECO:0000256" key="1">
    <source>
        <dbReference type="ARBA" id="ARBA00009779"/>
    </source>
</evidence>
<evidence type="ECO:0000256" key="6">
    <source>
        <dbReference type="ARBA" id="ARBA00022801"/>
    </source>
</evidence>
<dbReference type="Gene3D" id="3.30.2010.10">
    <property type="entry name" value="Metalloproteases ('zincins'), catalytic domain"/>
    <property type="match status" value="1"/>
</dbReference>
<dbReference type="InterPro" id="IPR001915">
    <property type="entry name" value="Peptidase_M48"/>
</dbReference>